<feature type="transmembrane region" description="Helical" evidence="9">
    <location>
        <begin position="359"/>
        <end position="378"/>
    </location>
</feature>
<evidence type="ECO:0000256" key="2">
    <source>
        <dbReference type="ARBA" id="ARBA00022475"/>
    </source>
</evidence>
<keyword evidence="7" id="KW-0186">Copper</keyword>
<proteinExistence type="predicted"/>
<feature type="domain" description="Copper resistance protein D" evidence="11">
    <location>
        <begin position="323"/>
        <end position="413"/>
    </location>
</feature>
<evidence type="ECO:0000256" key="7">
    <source>
        <dbReference type="ARBA" id="ARBA00023008"/>
    </source>
</evidence>
<keyword evidence="3 9" id="KW-0812">Transmembrane</keyword>
<feature type="transmembrane region" description="Helical" evidence="9">
    <location>
        <begin position="263"/>
        <end position="283"/>
    </location>
</feature>
<dbReference type="SUPFAM" id="SSF81296">
    <property type="entry name" value="E set domains"/>
    <property type="match status" value="1"/>
</dbReference>
<evidence type="ECO:0000256" key="3">
    <source>
        <dbReference type="ARBA" id="ARBA00022692"/>
    </source>
</evidence>
<keyword evidence="2" id="KW-1003">Cell membrane</keyword>
<evidence type="ECO:0000256" key="4">
    <source>
        <dbReference type="ARBA" id="ARBA00022723"/>
    </source>
</evidence>
<feature type="transmembrane region" description="Helical" evidence="9">
    <location>
        <begin position="186"/>
        <end position="204"/>
    </location>
</feature>
<evidence type="ECO:0000256" key="9">
    <source>
        <dbReference type="SAM" id="Phobius"/>
    </source>
</evidence>
<dbReference type="InterPro" id="IPR014756">
    <property type="entry name" value="Ig_E-set"/>
</dbReference>
<name>A0A6J6LN27_9ZZZZ</name>
<evidence type="ECO:0000313" key="12">
    <source>
        <dbReference type="EMBL" id="CAB4661835.1"/>
    </source>
</evidence>
<dbReference type="InterPro" id="IPR014755">
    <property type="entry name" value="Cu-Rt/internalin_Ig-like"/>
</dbReference>
<evidence type="ECO:0000256" key="6">
    <source>
        <dbReference type="ARBA" id="ARBA00022989"/>
    </source>
</evidence>
<dbReference type="GO" id="GO:0006825">
    <property type="term" value="P:copper ion transport"/>
    <property type="evidence" value="ECO:0007669"/>
    <property type="project" value="InterPro"/>
</dbReference>
<comment type="subcellular location">
    <subcellularLocation>
        <location evidence="1">Cell membrane</location>
        <topology evidence="1">Multi-pass membrane protein</topology>
    </subcellularLocation>
</comment>
<dbReference type="Gene3D" id="2.60.40.1220">
    <property type="match status" value="1"/>
</dbReference>
<feature type="transmembrane region" description="Helical" evidence="9">
    <location>
        <begin position="152"/>
        <end position="174"/>
    </location>
</feature>
<dbReference type="PANTHER" id="PTHR34820:SF4">
    <property type="entry name" value="INNER MEMBRANE PROTEIN YEBZ"/>
    <property type="match status" value="1"/>
</dbReference>
<dbReference type="EMBL" id="CAEZWJ010000055">
    <property type="protein sequence ID" value="CAB4661835.1"/>
    <property type="molecule type" value="Genomic_DNA"/>
</dbReference>
<dbReference type="InterPro" id="IPR032694">
    <property type="entry name" value="CopC/D"/>
</dbReference>
<organism evidence="12">
    <name type="scientific">freshwater metagenome</name>
    <dbReference type="NCBI Taxonomy" id="449393"/>
    <lineage>
        <taxon>unclassified sequences</taxon>
        <taxon>metagenomes</taxon>
        <taxon>ecological metagenomes</taxon>
    </lineage>
</organism>
<dbReference type="AlphaFoldDB" id="A0A6J6LN27"/>
<dbReference type="GO" id="GO:0005507">
    <property type="term" value="F:copper ion binding"/>
    <property type="evidence" value="ECO:0007669"/>
    <property type="project" value="InterPro"/>
</dbReference>
<evidence type="ECO:0000259" key="10">
    <source>
        <dbReference type="Pfam" id="PF04234"/>
    </source>
</evidence>
<dbReference type="InterPro" id="IPR008457">
    <property type="entry name" value="Cu-R_CopD_dom"/>
</dbReference>
<dbReference type="GO" id="GO:0042597">
    <property type="term" value="C:periplasmic space"/>
    <property type="evidence" value="ECO:0007669"/>
    <property type="project" value="InterPro"/>
</dbReference>
<accession>A0A6J6LN27</accession>
<dbReference type="Pfam" id="PF05425">
    <property type="entry name" value="CopD"/>
    <property type="match status" value="1"/>
</dbReference>
<feature type="transmembrane region" description="Helical" evidence="9">
    <location>
        <begin position="325"/>
        <end position="347"/>
    </location>
</feature>
<feature type="transmembrane region" description="Helical" evidence="9">
    <location>
        <begin position="235"/>
        <end position="256"/>
    </location>
</feature>
<evidence type="ECO:0000256" key="8">
    <source>
        <dbReference type="ARBA" id="ARBA00023136"/>
    </source>
</evidence>
<dbReference type="PANTHER" id="PTHR34820">
    <property type="entry name" value="INNER MEMBRANE PROTEIN YEBZ"/>
    <property type="match status" value="1"/>
</dbReference>
<dbReference type="GO" id="GO:0046688">
    <property type="term" value="P:response to copper ion"/>
    <property type="evidence" value="ECO:0007669"/>
    <property type="project" value="InterPro"/>
</dbReference>
<reference evidence="12" key="1">
    <citation type="submission" date="2020-05" db="EMBL/GenBank/DDBJ databases">
        <authorList>
            <person name="Chiriac C."/>
            <person name="Salcher M."/>
            <person name="Ghai R."/>
            <person name="Kavagutti S V."/>
        </authorList>
    </citation>
    <scope>NUCLEOTIDE SEQUENCE</scope>
</reference>
<evidence type="ECO:0000259" key="11">
    <source>
        <dbReference type="Pfam" id="PF05425"/>
    </source>
</evidence>
<keyword evidence="8 9" id="KW-0472">Membrane</keyword>
<evidence type="ECO:0000256" key="1">
    <source>
        <dbReference type="ARBA" id="ARBA00004651"/>
    </source>
</evidence>
<dbReference type="Pfam" id="PF04234">
    <property type="entry name" value="CopC"/>
    <property type="match status" value="1"/>
</dbReference>
<dbReference type="GO" id="GO:0005886">
    <property type="term" value="C:plasma membrane"/>
    <property type="evidence" value="ECO:0007669"/>
    <property type="project" value="UniProtKB-SubCell"/>
</dbReference>
<protein>
    <submittedName>
        <fullName evidence="12">Unannotated protein</fullName>
    </submittedName>
</protein>
<feature type="domain" description="CopC" evidence="10">
    <location>
        <begin position="27"/>
        <end position="122"/>
    </location>
</feature>
<evidence type="ECO:0000256" key="5">
    <source>
        <dbReference type="ARBA" id="ARBA00022729"/>
    </source>
</evidence>
<gene>
    <name evidence="12" type="ORF">UFOPK2214_01291</name>
</gene>
<feature type="transmembrane region" description="Helical" evidence="9">
    <location>
        <begin position="289"/>
        <end position="313"/>
    </location>
</feature>
<dbReference type="InterPro" id="IPR007348">
    <property type="entry name" value="CopC_dom"/>
</dbReference>
<keyword evidence="6 9" id="KW-1133">Transmembrane helix</keyword>
<keyword evidence="4" id="KW-0479">Metal-binding</keyword>
<sequence>MRRRMFATFVGIVALVSFATPSVASAHAILDSSNPVASSVIMQSPEEIRLDFNEAIESTLLNVRLFDAEQKEVTIERAALLPVDTSVVVAPVPNLTNGVYVVVWQVVSSDGHPVSGAFPFEVGEQSSGTSEDVLEKILNSINTESPLGTPLAIARFIAFLSLIVLLGTVVLTWGSSLIATRKARRLMHLSVVGLAVGSVAVLLLQGPYASSGGWGAIFDTQLISDVMSTRLGLAMLVRLVLVLLWGVVCMAVAHAATSWWKNLAFLTAVGTIATFSMSGHPSAASLAPVFMLIDAVHVGAVAAWGGGLIALTVLRREEATDAARFSRIATWTMPLAAVTGVAQGLHLLDGLGSLTSSTYGKYLLLKIVVVVGAVILGARARRELAHSDTPGFVKTIRLEATLMVAVLAVTAMLVGTSPQDTGPSSSQVFSATQIRSGIVADLSVFPTRVGTAEVHVVLTPPGGALKPVTNVSVSLALPSRQIPPIPVKMYELGPNHWTGVVSIPYSGNWAFETRVQPTENSTLLYTASFDVAD</sequence>
<keyword evidence="5" id="KW-0732">Signal</keyword>